<protein>
    <submittedName>
        <fullName evidence="2">Cilia- and flagella-associated protein 157</fullName>
    </submittedName>
</protein>
<sequence length="115" mass="13947">LEKEIRMEVEQLRSEKIVLTAENEEFRRRLNRAEVEHREFDAHRARMERERSALKRNIESRMDAAMRQITAERQALDKSLTTMEKENMELYRNCTLLQNQVIYHFFRTSVSVFVN</sequence>
<organism evidence="2">
    <name type="scientific">Gongylonema pulchrum</name>
    <dbReference type="NCBI Taxonomy" id="637853"/>
    <lineage>
        <taxon>Eukaryota</taxon>
        <taxon>Metazoa</taxon>
        <taxon>Ecdysozoa</taxon>
        <taxon>Nematoda</taxon>
        <taxon>Chromadorea</taxon>
        <taxon>Rhabditida</taxon>
        <taxon>Spirurina</taxon>
        <taxon>Spiruromorpha</taxon>
        <taxon>Spiruroidea</taxon>
        <taxon>Gongylonematidae</taxon>
        <taxon>Gongylonema</taxon>
    </lineage>
</organism>
<accession>A0A183ER71</accession>
<evidence type="ECO:0000256" key="1">
    <source>
        <dbReference type="SAM" id="Coils"/>
    </source>
</evidence>
<dbReference type="AlphaFoldDB" id="A0A183ER71"/>
<name>A0A183ER71_9BILA</name>
<proteinExistence type="predicted"/>
<feature type="coiled-coil region" evidence="1">
    <location>
        <begin position="9"/>
        <end position="100"/>
    </location>
</feature>
<keyword evidence="1" id="KW-0175">Coiled coil</keyword>
<reference evidence="2" key="1">
    <citation type="submission" date="2016-06" db="UniProtKB">
        <authorList>
            <consortium name="WormBaseParasite"/>
        </authorList>
    </citation>
    <scope>IDENTIFICATION</scope>
</reference>
<dbReference type="WBParaSite" id="GPUH_0002349201-mRNA-1">
    <property type="protein sequence ID" value="GPUH_0002349201-mRNA-1"/>
    <property type="gene ID" value="GPUH_0002349201"/>
</dbReference>
<evidence type="ECO:0000313" key="2">
    <source>
        <dbReference type="WBParaSite" id="GPUH_0002349201-mRNA-1"/>
    </source>
</evidence>